<organism evidence="1 2">
    <name type="scientific">Catharanthus roseus</name>
    <name type="common">Madagascar periwinkle</name>
    <name type="synonym">Vinca rosea</name>
    <dbReference type="NCBI Taxonomy" id="4058"/>
    <lineage>
        <taxon>Eukaryota</taxon>
        <taxon>Viridiplantae</taxon>
        <taxon>Streptophyta</taxon>
        <taxon>Embryophyta</taxon>
        <taxon>Tracheophyta</taxon>
        <taxon>Spermatophyta</taxon>
        <taxon>Magnoliopsida</taxon>
        <taxon>eudicotyledons</taxon>
        <taxon>Gunneridae</taxon>
        <taxon>Pentapetalae</taxon>
        <taxon>asterids</taxon>
        <taxon>lamiids</taxon>
        <taxon>Gentianales</taxon>
        <taxon>Apocynaceae</taxon>
        <taxon>Rauvolfioideae</taxon>
        <taxon>Vinceae</taxon>
        <taxon>Catharanthinae</taxon>
        <taxon>Catharanthus</taxon>
    </lineage>
</organism>
<name>A0ACC0C067_CATRO</name>
<dbReference type="EMBL" id="CM044702">
    <property type="protein sequence ID" value="KAI5678191.1"/>
    <property type="molecule type" value="Genomic_DNA"/>
</dbReference>
<reference evidence="2" key="1">
    <citation type="journal article" date="2023" name="Nat. Plants">
        <title>Single-cell RNA sequencing provides a high-resolution roadmap for understanding the multicellular compartmentation of specialized metabolism.</title>
        <authorList>
            <person name="Sun S."/>
            <person name="Shen X."/>
            <person name="Li Y."/>
            <person name="Li Y."/>
            <person name="Wang S."/>
            <person name="Li R."/>
            <person name="Zhang H."/>
            <person name="Shen G."/>
            <person name="Guo B."/>
            <person name="Wei J."/>
            <person name="Xu J."/>
            <person name="St-Pierre B."/>
            <person name="Chen S."/>
            <person name="Sun C."/>
        </authorList>
    </citation>
    <scope>NUCLEOTIDE SEQUENCE [LARGE SCALE GENOMIC DNA]</scope>
</reference>
<evidence type="ECO:0000313" key="2">
    <source>
        <dbReference type="Proteomes" id="UP001060085"/>
    </source>
</evidence>
<protein>
    <submittedName>
        <fullName evidence="1">Uncharacterized protein</fullName>
    </submittedName>
</protein>
<comment type="caution">
    <text evidence="1">The sequence shown here is derived from an EMBL/GenBank/DDBJ whole genome shotgun (WGS) entry which is preliminary data.</text>
</comment>
<dbReference type="Proteomes" id="UP001060085">
    <property type="component" value="Linkage Group LG02"/>
</dbReference>
<evidence type="ECO:0000313" key="1">
    <source>
        <dbReference type="EMBL" id="KAI5678191.1"/>
    </source>
</evidence>
<proteinExistence type="predicted"/>
<keyword evidence="2" id="KW-1185">Reference proteome</keyword>
<gene>
    <name evidence="1" type="ORF">M9H77_09141</name>
</gene>
<accession>A0ACC0C067</accession>
<sequence>MILRRLADSLRFLQSLIDLNTPNKDQINNLKLILTTLQVFLAYIANLIDSLMENPKDVLIRSKNDLIVALKDKIKSLVEKLRFFSNFLRFKENCCIGTKVKTHSGPVAEKSAWVLNPLSVNHQQDKRSVEAPSTYT</sequence>